<protein>
    <submittedName>
        <fullName evidence="2">DUF3309 domain-containing protein</fullName>
    </submittedName>
</protein>
<evidence type="ECO:0000313" key="3">
    <source>
        <dbReference type="Proteomes" id="UP000234456"/>
    </source>
</evidence>
<keyword evidence="1" id="KW-0812">Transmembrane</keyword>
<reference evidence="2 3" key="1">
    <citation type="submission" date="2017-12" db="EMBL/GenBank/DDBJ databases">
        <title>Draft genome sequence of Ralstonia pickettii 52.</title>
        <authorList>
            <person name="Zheng B."/>
        </authorList>
    </citation>
    <scope>NUCLEOTIDE SEQUENCE [LARGE SCALE GENOMIC DNA]</scope>
    <source>
        <strain evidence="2 3">52</strain>
    </source>
</reference>
<dbReference type="AlphaFoldDB" id="A0A2N4TPE3"/>
<feature type="transmembrane region" description="Helical" evidence="1">
    <location>
        <begin position="28"/>
        <end position="48"/>
    </location>
</feature>
<sequence length="52" mass="5557">MSVGVLLLTILAIALVGAIPVWPYSAEWTYWPSGAIGVLVLFVLVLMLTGQI</sequence>
<evidence type="ECO:0000256" key="1">
    <source>
        <dbReference type="SAM" id="Phobius"/>
    </source>
</evidence>
<dbReference type="InterPro" id="IPR021738">
    <property type="entry name" value="DUF3309"/>
</dbReference>
<gene>
    <name evidence="2" type="ORF">C0Q88_18525</name>
</gene>
<dbReference type="RefSeq" id="WP_102066783.1">
    <property type="nucleotide sequence ID" value="NZ_PKQE01000004.1"/>
</dbReference>
<comment type="caution">
    <text evidence="2">The sequence shown here is derived from an EMBL/GenBank/DDBJ whole genome shotgun (WGS) entry which is preliminary data.</text>
</comment>
<accession>A0A2N4TPE3</accession>
<name>A0A2N4TPE3_RALPI</name>
<keyword evidence="1" id="KW-1133">Transmembrane helix</keyword>
<dbReference type="EMBL" id="PKQE01000004">
    <property type="protein sequence ID" value="PLC41573.1"/>
    <property type="molecule type" value="Genomic_DNA"/>
</dbReference>
<dbReference type="Proteomes" id="UP000234456">
    <property type="component" value="Unassembled WGS sequence"/>
</dbReference>
<organism evidence="2 3">
    <name type="scientific">Ralstonia pickettii</name>
    <name type="common">Burkholderia pickettii</name>
    <dbReference type="NCBI Taxonomy" id="329"/>
    <lineage>
        <taxon>Bacteria</taxon>
        <taxon>Pseudomonadati</taxon>
        <taxon>Pseudomonadota</taxon>
        <taxon>Betaproteobacteria</taxon>
        <taxon>Burkholderiales</taxon>
        <taxon>Burkholderiaceae</taxon>
        <taxon>Ralstonia</taxon>
    </lineage>
</organism>
<keyword evidence="1" id="KW-0472">Membrane</keyword>
<proteinExistence type="predicted"/>
<evidence type="ECO:0000313" key="2">
    <source>
        <dbReference type="EMBL" id="PLC41573.1"/>
    </source>
</evidence>
<dbReference type="Pfam" id="PF11752">
    <property type="entry name" value="DUF3309"/>
    <property type="match status" value="1"/>
</dbReference>